<accession>E1JXD9</accession>
<organism evidence="2 3">
    <name type="scientific">Solidesulfovibrio fructosivorans JJ]</name>
    <dbReference type="NCBI Taxonomy" id="596151"/>
    <lineage>
        <taxon>Bacteria</taxon>
        <taxon>Pseudomonadati</taxon>
        <taxon>Thermodesulfobacteriota</taxon>
        <taxon>Desulfovibrionia</taxon>
        <taxon>Desulfovibrionales</taxon>
        <taxon>Desulfovibrionaceae</taxon>
        <taxon>Solidesulfovibrio</taxon>
    </lineage>
</organism>
<proteinExistence type="predicted"/>
<dbReference type="AlphaFoldDB" id="E1JXD9"/>
<name>E1JXD9_SOLFR</name>
<evidence type="ECO:0000256" key="1">
    <source>
        <dbReference type="SAM" id="SignalP"/>
    </source>
</evidence>
<protein>
    <submittedName>
        <fullName evidence="2">Periplasmic solute binding protein</fullName>
    </submittedName>
</protein>
<dbReference type="SUPFAM" id="SSF53807">
    <property type="entry name" value="Helical backbone' metal receptor"/>
    <property type="match status" value="1"/>
</dbReference>
<feature type="chain" id="PRO_5003148243" evidence="1">
    <location>
        <begin position="26"/>
        <end position="284"/>
    </location>
</feature>
<dbReference type="OrthoDB" id="5456598at2"/>
<gene>
    <name evidence="2" type="ORF">DesfrDRAFT_2288</name>
</gene>
<keyword evidence="3" id="KW-1185">Reference proteome</keyword>
<dbReference type="STRING" id="596151.DesfrDRAFT_2288"/>
<reference evidence="2 3" key="1">
    <citation type="submission" date="2010-08" db="EMBL/GenBank/DDBJ databases">
        <title>The draft genome of Desulfovibrio fructosovorans JJ.</title>
        <authorList>
            <consortium name="US DOE Joint Genome Institute (JGI-PGF)"/>
            <person name="Lucas S."/>
            <person name="Copeland A."/>
            <person name="Lapidus A."/>
            <person name="Cheng J.-F."/>
            <person name="Bruce D."/>
            <person name="Goodwin L."/>
            <person name="Pitluck S."/>
            <person name="Land M.L."/>
            <person name="Hauser L."/>
            <person name="Chang Y.-J."/>
            <person name="Jeffries C."/>
            <person name="Wall J.D."/>
            <person name="Stahl D.A."/>
            <person name="Arkin A.P."/>
            <person name="Dehal P."/>
            <person name="Stolyar S.M."/>
            <person name="Hazen T.C."/>
            <person name="Woyke T.J."/>
        </authorList>
    </citation>
    <scope>NUCLEOTIDE SEQUENCE [LARGE SCALE GENOMIC DNA]</scope>
    <source>
        <strain evidence="2 3">JJ</strain>
    </source>
</reference>
<sequence precursor="true">MTRLSHALRCLAFACLCLAPLTASALAQTQATPIVIAAGTTLVADIVGDLGRGFLTAAPIVPAASCPGHTDLRASDMRTLANAKAIILHDWQTHFDSVMGPIRNDPALIPKVRVVAAPGNWMVPDRQKAATLAVAGILAAIDPPHAALYEKRAKTRVAEVDRIAAALSAKAKPLAGMPVMADCQQAPFLQWLDCDVAAQYGRFEESGPQQLAQAVAKARNANVRLVVDNLQSSGGSGKTFAGDLGAAFVVLSNFPGGFPDTPTWAAAVAANTDRCLAALKRHGK</sequence>
<keyword evidence="1" id="KW-0732">Signal</keyword>
<dbReference type="RefSeq" id="WP_005993977.1">
    <property type="nucleotide sequence ID" value="NZ_AECZ01000014.1"/>
</dbReference>
<dbReference type="Proteomes" id="UP000006250">
    <property type="component" value="Unassembled WGS sequence"/>
</dbReference>
<dbReference type="GO" id="GO:0046872">
    <property type="term" value="F:metal ion binding"/>
    <property type="evidence" value="ECO:0007669"/>
    <property type="project" value="InterPro"/>
</dbReference>
<evidence type="ECO:0000313" key="2">
    <source>
        <dbReference type="EMBL" id="EFL50916.1"/>
    </source>
</evidence>
<feature type="signal peptide" evidence="1">
    <location>
        <begin position="1"/>
        <end position="25"/>
    </location>
</feature>
<dbReference type="Gene3D" id="3.40.50.1980">
    <property type="entry name" value="Nitrogenase molybdenum iron protein domain"/>
    <property type="match status" value="1"/>
</dbReference>
<dbReference type="GO" id="GO:0030001">
    <property type="term" value="P:metal ion transport"/>
    <property type="evidence" value="ECO:0007669"/>
    <property type="project" value="InterPro"/>
</dbReference>
<dbReference type="eggNOG" id="COG0803">
    <property type="taxonomic scope" value="Bacteria"/>
</dbReference>
<comment type="caution">
    <text evidence="2">The sequence shown here is derived from an EMBL/GenBank/DDBJ whole genome shotgun (WGS) entry which is preliminary data.</text>
</comment>
<dbReference type="Pfam" id="PF01297">
    <property type="entry name" value="ZnuA"/>
    <property type="match status" value="1"/>
</dbReference>
<dbReference type="EMBL" id="AECZ01000014">
    <property type="protein sequence ID" value="EFL50916.1"/>
    <property type="molecule type" value="Genomic_DNA"/>
</dbReference>
<dbReference type="InterPro" id="IPR006127">
    <property type="entry name" value="ZnuA-like"/>
</dbReference>
<evidence type="ECO:0000313" key="3">
    <source>
        <dbReference type="Proteomes" id="UP000006250"/>
    </source>
</evidence>